<reference evidence="2 3" key="1">
    <citation type="submission" date="2024-04" db="EMBL/GenBank/DDBJ databases">
        <title>Novel species of the genus Ideonella isolated from streams.</title>
        <authorList>
            <person name="Lu H."/>
        </authorList>
    </citation>
    <scope>NUCLEOTIDE SEQUENCE [LARGE SCALE GENOMIC DNA]</scope>
    <source>
        <strain evidence="2 3">DXS29W</strain>
    </source>
</reference>
<dbReference type="Gene3D" id="3.10.450.50">
    <property type="match status" value="1"/>
</dbReference>
<dbReference type="EMBL" id="JBBUTG010000021">
    <property type="protein sequence ID" value="MEK8033803.1"/>
    <property type="molecule type" value="Genomic_DNA"/>
</dbReference>
<dbReference type="InterPro" id="IPR032710">
    <property type="entry name" value="NTF2-like_dom_sf"/>
</dbReference>
<gene>
    <name evidence="2" type="ORF">AACH06_23515</name>
</gene>
<dbReference type="InterPro" id="IPR037401">
    <property type="entry name" value="SnoaL-like"/>
</dbReference>
<dbReference type="Proteomes" id="UP001371218">
    <property type="component" value="Unassembled WGS sequence"/>
</dbReference>
<accession>A0ABU9BV01</accession>
<dbReference type="Pfam" id="PF12680">
    <property type="entry name" value="SnoaL_2"/>
    <property type="match status" value="1"/>
</dbReference>
<sequence length="120" mass="12958">MNAANEVWETYASAWKAEGAEAKRAALTRSVEGGAVYRDPLAECEGHEALIAYMLDFHQQVPGGHFETTYFLAHHGRSVAKWNMRDGQGRKIGDGVSFGEYAASGQLVAMTGFFDVAAGS</sequence>
<name>A0ABU9BV01_9BURK</name>
<organism evidence="2 3">
    <name type="scientific">Ideonella lacteola</name>
    <dbReference type="NCBI Taxonomy" id="2984193"/>
    <lineage>
        <taxon>Bacteria</taxon>
        <taxon>Pseudomonadati</taxon>
        <taxon>Pseudomonadota</taxon>
        <taxon>Betaproteobacteria</taxon>
        <taxon>Burkholderiales</taxon>
        <taxon>Sphaerotilaceae</taxon>
        <taxon>Ideonella</taxon>
    </lineage>
</organism>
<dbReference type="RefSeq" id="WP_341428225.1">
    <property type="nucleotide sequence ID" value="NZ_JBBUTG010000021.1"/>
</dbReference>
<proteinExistence type="predicted"/>
<evidence type="ECO:0000313" key="3">
    <source>
        <dbReference type="Proteomes" id="UP001371218"/>
    </source>
</evidence>
<keyword evidence="3" id="KW-1185">Reference proteome</keyword>
<dbReference type="SUPFAM" id="SSF54427">
    <property type="entry name" value="NTF2-like"/>
    <property type="match status" value="1"/>
</dbReference>
<feature type="domain" description="SnoaL-like" evidence="1">
    <location>
        <begin position="25"/>
        <end position="108"/>
    </location>
</feature>
<evidence type="ECO:0000313" key="2">
    <source>
        <dbReference type="EMBL" id="MEK8033803.1"/>
    </source>
</evidence>
<evidence type="ECO:0000259" key="1">
    <source>
        <dbReference type="Pfam" id="PF12680"/>
    </source>
</evidence>
<protein>
    <submittedName>
        <fullName evidence="2">Nuclear transport factor 2 family protein</fullName>
    </submittedName>
</protein>
<comment type="caution">
    <text evidence="2">The sequence shown here is derived from an EMBL/GenBank/DDBJ whole genome shotgun (WGS) entry which is preliminary data.</text>
</comment>